<keyword evidence="1" id="KW-0812">Transmembrane</keyword>
<keyword evidence="1" id="KW-0472">Membrane</keyword>
<reference evidence="2 3" key="1">
    <citation type="journal article" date="2023" name="Plants (Basel)">
        <title>Bridging the Gap: Combining Genomics and Transcriptomics Approaches to Understand Stylosanthes scabra, an Orphan Legume from the Brazilian Caatinga.</title>
        <authorList>
            <person name="Ferreira-Neto J.R.C."/>
            <person name="da Silva M.D."/>
            <person name="Binneck E."/>
            <person name="de Melo N.F."/>
            <person name="da Silva R.H."/>
            <person name="de Melo A.L.T.M."/>
            <person name="Pandolfi V."/>
            <person name="Bustamante F.O."/>
            <person name="Brasileiro-Vidal A.C."/>
            <person name="Benko-Iseppon A.M."/>
        </authorList>
    </citation>
    <scope>NUCLEOTIDE SEQUENCE [LARGE SCALE GENOMIC DNA]</scope>
    <source>
        <tissue evidence="2">Leaves</tissue>
    </source>
</reference>
<feature type="transmembrane region" description="Helical" evidence="1">
    <location>
        <begin position="12"/>
        <end position="32"/>
    </location>
</feature>
<evidence type="ECO:0000256" key="1">
    <source>
        <dbReference type="SAM" id="Phobius"/>
    </source>
</evidence>
<organism evidence="2 3">
    <name type="scientific">Stylosanthes scabra</name>
    <dbReference type="NCBI Taxonomy" id="79078"/>
    <lineage>
        <taxon>Eukaryota</taxon>
        <taxon>Viridiplantae</taxon>
        <taxon>Streptophyta</taxon>
        <taxon>Embryophyta</taxon>
        <taxon>Tracheophyta</taxon>
        <taxon>Spermatophyta</taxon>
        <taxon>Magnoliopsida</taxon>
        <taxon>eudicotyledons</taxon>
        <taxon>Gunneridae</taxon>
        <taxon>Pentapetalae</taxon>
        <taxon>rosids</taxon>
        <taxon>fabids</taxon>
        <taxon>Fabales</taxon>
        <taxon>Fabaceae</taxon>
        <taxon>Papilionoideae</taxon>
        <taxon>50 kb inversion clade</taxon>
        <taxon>dalbergioids sensu lato</taxon>
        <taxon>Dalbergieae</taxon>
        <taxon>Pterocarpus clade</taxon>
        <taxon>Stylosanthes</taxon>
    </lineage>
</organism>
<keyword evidence="3" id="KW-1185">Reference proteome</keyword>
<dbReference type="Proteomes" id="UP001341840">
    <property type="component" value="Unassembled WGS sequence"/>
</dbReference>
<name>A0ABU6X0Q7_9FABA</name>
<gene>
    <name evidence="2" type="ORF">PIB30_003058</name>
</gene>
<evidence type="ECO:0000313" key="3">
    <source>
        <dbReference type="Proteomes" id="UP001341840"/>
    </source>
</evidence>
<accession>A0ABU6X0Q7</accession>
<keyword evidence="1" id="KW-1133">Transmembrane helix</keyword>
<comment type="caution">
    <text evidence="2">The sequence shown here is derived from an EMBL/GenBank/DDBJ whole genome shotgun (WGS) entry which is preliminary data.</text>
</comment>
<proteinExistence type="predicted"/>
<evidence type="ECO:0000313" key="2">
    <source>
        <dbReference type="EMBL" id="MED6191715.1"/>
    </source>
</evidence>
<dbReference type="EMBL" id="JASCZI010211454">
    <property type="protein sequence ID" value="MED6191715.1"/>
    <property type="molecule type" value="Genomic_DNA"/>
</dbReference>
<sequence>MELCPSWHTRYFRYSVFQWLVLGWGSLLWQLLLDECQSKPACNYNFYKQCFGSDKGYAAPENQVMVLAVTYWRIVLNVVQCML</sequence>
<protein>
    <submittedName>
        <fullName evidence="2">Uncharacterized protein</fullName>
    </submittedName>
</protein>